<evidence type="ECO:0000313" key="8">
    <source>
        <dbReference type="Proteomes" id="UP000176631"/>
    </source>
</evidence>
<dbReference type="Proteomes" id="UP000176631">
    <property type="component" value="Unassembled WGS sequence"/>
</dbReference>
<dbReference type="NCBIfam" id="NF033679">
    <property type="entry name" value="DNRLRE_dom"/>
    <property type="match status" value="1"/>
</dbReference>
<keyword evidence="5" id="KW-0812">Transmembrane</keyword>
<dbReference type="GO" id="GO:0003993">
    <property type="term" value="F:acid phosphatase activity"/>
    <property type="evidence" value="ECO:0007669"/>
    <property type="project" value="InterPro"/>
</dbReference>
<dbReference type="Pfam" id="PF24517">
    <property type="entry name" value="CBM96"/>
    <property type="match status" value="1"/>
</dbReference>
<organism evidence="7 8">
    <name type="scientific">Candidatus Woykebacteria bacterium RBG_13_40_15</name>
    <dbReference type="NCBI Taxonomy" id="1802593"/>
    <lineage>
        <taxon>Bacteria</taxon>
        <taxon>Candidatus Woykeibacteriota</taxon>
    </lineage>
</organism>
<evidence type="ECO:0000256" key="4">
    <source>
        <dbReference type="SAM" id="MobiDB-lite"/>
    </source>
</evidence>
<dbReference type="SMART" id="SM00060">
    <property type="entry name" value="FN3"/>
    <property type="match status" value="1"/>
</dbReference>
<dbReference type="InterPro" id="IPR008963">
    <property type="entry name" value="Purple_acid_Pase-like_N"/>
</dbReference>
<keyword evidence="2" id="KW-0964">Secreted</keyword>
<keyword evidence="3" id="KW-0732">Signal</keyword>
<dbReference type="Pfam" id="PF00041">
    <property type="entry name" value="fn3"/>
    <property type="match status" value="1"/>
</dbReference>
<evidence type="ECO:0000256" key="2">
    <source>
        <dbReference type="ARBA" id="ARBA00022525"/>
    </source>
</evidence>
<dbReference type="InterPro" id="IPR003961">
    <property type="entry name" value="FN3_dom"/>
</dbReference>
<comment type="subcellular location">
    <subcellularLocation>
        <location evidence="1">Secreted</location>
    </subcellularLocation>
</comment>
<dbReference type="Gene3D" id="2.60.40.10">
    <property type="entry name" value="Immunoglobulins"/>
    <property type="match status" value="1"/>
</dbReference>
<name>A0A1G1W6W6_9BACT</name>
<dbReference type="AlphaFoldDB" id="A0A1G1W6W6"/>
<comment type="caution">
    <text evidence="7">The sequence shown here is derived from an EMBL/GenBank/DDBJ whole genome shotgun (WGS) entry which is preliminary data.</text>
</comment>
<evidence type="ECO:0000313" key="7">
    <source>
        <dbReference type="EMBL" id="OGY23381.1"/>
    </source>
</evidence>
<proteinExistence type="predicted"/>
<evidence type="ECO:0000259" key="6">
    <source>
        <dbReference type="PROSITE" id="PS50853"/>
    </source>
</evidence>
<evidence type="ECO:0000256" key="1">
    <source>
        <dbReference type="ARBA" id="ARBA00004613"/>
    </source>
</evidence>
<dbReference type="STRING" id="1802593.A2172_04090"/>
<dbReference type="SUPFAM" id="SSF49363">
    <property type="entry name" value="Purple acid phosphatase, N-terminal domain"/>
    <property type="match status" value="1"/>
</dbReference>
<feature type="compositionally biased region" description="Low complexity" evidence="4">
    <location>
        <begin position="311"/>
        <end position="327"/>
    </location>
</feature>
<reference evidence="7 8" key="1">
    <citation type="journal article" date="2016" name="Nat. Commun.">
        <title>Thousands of microbial genomes shed light on interconnected biogeochemical processes in an aquifer system.</title>
        <authorList>
            <person name="Anantharaman K."/>
            <person name="Brown C.T."/>
            <person name="Hug L.A."/>
            <person name="Sharon I."/>
            <person name="Castelle C.J."/>
            <person name="Probst A.J."/>
            <person name="Thomas B.C."/>
            <person name="Singh A."/>
            <person name="Wilkins M.J."/>
            <person name="Karaoz U."/>
            <person name="Brodie E.L."/>
            <person name="Williams K.H."/>
            <person name="Hubbard S.S."/>
            <person name="Banfield J.F."/>
        </authorList>
    </citation>
    <scope>NUCLEOTIDE SEQUENCE [LARGE SCALE GENOMIC DNA]</scope>
</reference>
<sequence>MKRIYIFFIIFLFLSSTLVVLLLIKTGSKEETKTNTKITNNYTQNNKETLGALLSVTNPTADSYVTSMSPSTNYGVANNSLISGYFGATGNKQRSLLKFDLSSLPKEAVINSASLSLYLISTSGDPSPDYLSTDIASSAWTESGVTWNNAPGTLGTTTTQHIPSNPLGWYIFDVKNIVVEWVNNSIPNYGFRIRGPETGFWGRTFYSKEKSGYKPVLTISYSVYTMADNQAPTISNIQVSELTKESAQISWTTNEASNTYVDYGTTATYGLISGKTESLTNHSVTLNGLTAGTTYHFRVRSKDGSNNEAVSGDSTLTTATDSTAGTSNITTASTAQQNVSPSATNSANKATGSVAKTSEKRANYTLPILIGLVILIIVIAGSGVALYYFKFRKKLPDKFQEKNTNF</sequence>
<feature type="region of interest" description="Disordered" evidence="4">
    <location>
        <begin position="303"/>
        <end position="354"/>
    </location>
</feature>
<gene>
    <name evidence="7" type="ORF">A2172_04090</name>
</gene>
<dbReference type="PROSITE" id="PS50853">
    <property type="entry name" value="FN3"/>
    <property type="match status" value="1"/>
</dbReference>
<keyword evidence="5" id="KW-0472">Membrane</keyword>
<feature type="compositionally biased region" description="Polar residues" evidence="4">
    <location>
        <begin position="328"/>
        <end position="354"/>
    </location>
</feature>
<feature type="domain" description="Fibronectin type-III" evidence="6">
    <location>
        <begin position="233"/>
        <end position="321"/>
    </location>
</feature>
<dbReference type="GO" id="GO:0005576">
    <property type="term" value="C:extracellular region"/>
    <property type="evidence" value="ECO:0007669"/>
    <property type="project" value="UniProtKB-SubCell"/>
</dbReference>
<dbReference type="EMBL" id="MHCP01000025">
    <property type="protein sequence ID" value="OGY23381.1"/>
    <property type="molecule type" value="Genomic_DNA"/>
</dbReference>
<evidence type="ECO:0000256" key="3">
    <source>
        <dbReference type="ARBA" id="ARBA00022729"/>
    </source>
</evidence>
<dbReference type="InterPro" id="IPR055372">
    <property type="entry name" value="CBM96"/>
</dbReference>
<dbReference type="Gene3D" id="2.60.120.970">
    <property type="match status" value="1"/>
</dbReference>
<keyword evidence="5" id="KW-1133">Transmembrane helix</keyword>
<feature type="transmembrane region" description="Helical" evidence="5">
    <location>
        <begin position="364"/>
        <end position="389"/>
    </location>
</feature>
<protein>
    <recommendedName>
        <fullName evidence="6">Fibronectin type-III domain-containing protein</fullName>
    </recommendedName>
</protein>
<dbReference type="InterPro" id="IPR013783">
    <property type="entry name" value="Ig-like_fold"/>
</dbReference>
<evidence type="ECO:0000256" key="5">
    <source>
        <dbReference type="SAM" id="Phobius"/>
    </source>
</evidence>
<dbReference type="GO" id="GO:0046872">
    <property type="term" value="F:metal ion binding"/>
    <property type="evidence" value="ECO:0007669"/>
    <property type="project" value="InterPro"/>
</dbReference>
<accession>A0A1G1W6W6</accession>
<dbReference type="CDD" id="cd00063">
    <property type="entry name" value="FN3"/>
    <property type="match status" value="1"/>
</dbReference>